<dbReference type="InterPro" id="IPR023631">
    <property type="entry name" value="Amidase_dom"/>
</dbReference>
<dbReference type="AlphaFoldDB" id="A0A640WIC7"/>
<dbReference type="RefSeq" id="WP_149433418.1">
    <property type="nucleotide sequence ID" value="NZ_VTPX01000001.1"/>
</dbReference>
<name>A0A640WIC7_9GAMM</name>
<dbReference type="Gene3D" id="3.90.1300.10">
    <property type="entry name" value="Amidase signature (AS) domain"/>
    <property type="match status" value="1"/>
</dbReference>
<dbReference type="PANTHER" id="PTHR11895:SF67">
    <property type="entry name" value="AMIDASE DOMAIN-CONTAINING PROTEIN"/>
    <property type="match status" value="1"/>
</dbReference>
<feature type="domain" description="Amidase" evidence="1">
    <location>
        <begin position="27"/>
        <end position="445"/>
    </location>
</feature>
<dbReference type="InterPro" id="IPR000120">
    <property type="entry name" value="Amidase"/>
</dbReference>
<comment type="caution">
    <text evidence="2">The sequence shown here is derived from an EMBL/GenBank/DDBJ whole genome shotgun (WGS) entry which is preliminary data.</text>
</comment>
<gene>
    <name evidence="2" type="ORF">F0A16_00295</name>
</gene>
<dbReference type="PANTHER" id="PTHR11895">
    <property type="entry name" value="TRANSAMIDASE"/>
    <property type="match status" value="1"/>
</dbReference>
<keyword evidence="3" id="KW-1185">Reference proteome</keyword>
<dbReference type="SUPFAM" id="SSF75304">
    <property type="entry name" value="Amidase signature (AS) enzymes"/>
    <property type="match status" value="1"/>
</dbReference>
<reference evidence="2 3" key="1">
    <citation type="submission" date="2019-08" db="EMBL/GenBank/DDBJ databases">
        <title>Bioinformatics analysis of the strain L3 and L5.</title>
        <authorList>
            <person name="Li X."/>
        </authorList>
    </citation>
    <scope>NUCLEOTIDE SEQUENCE [LARGE SCALE GENOMIC DNA]</scope>
    <source>
        <strain evidence="2 3">L3</strain>
    </source>
</reference>
<proteinExistence type="predicted"/>
<evidence type="ECO:0000259" key="1">
    <source>
        <dbReference type="Pfam" id="PF01425"/>
    </source>
</evidence>
<dbReference type="EMBL" id="VTPX01000001">
    <property type="protein sequence ID" value="KAA0020292.1"/>
    <property type="molecule type" value="Genomic_DNA"/>
</dbReference>
<evidence type="ECO:0000313" key="3">
    <source>
        <dbReference type="Proteomes" id="UP000466024"/>
    </source>
</evidence>
<accession>A0A640WIC7</accession>
<dbReference type="Pfam" id="PF01425">
    <property type="entry name" value="Amidase"/>
    <property type="match status" value="1"/>
</dbReference>
<sequence length="467" mass="49138">MPIENFAIASLDTLLAGLDARRWRAIDLVEAALARIEAFDKQGPTLRAVTYVFADEARAAATASDERRRMGCSLGLLEGIPILVKDNMDVAGWPTTAGSCALIGLIAQQDAEIVRRLRQAGAVIVGKTAMHELAAGITGASSLTGFARNPHALDRSPGGSSSGAAVAVAAGYVPLAIGSDTAGSVRIPAAFNHLFGLRASRGALPLQGILPLSPTQDMPGPITRYAVDLERAFAALSGQPYPMSEVGTDFSIGVLDTWFGDEQAASRDISAVAYRAVERFETLGVRCAPIDFNGLKGAVDSANVIAYEFASALTADLAARPDSPVDSLKTIVEQGRHHEQMAAVLRDRAYHAGPDSPEYQQARARQDALREQIESAMIDQGLDLLCYPTLRHPPTTLGGTQDGSNALLAPVTGMPAINLPIGLDSQGLPVGLELLARSGHEAILLAAAHAWAETSSGWSLPRAIQNQ</sequence>
<dbReference type="Proteomes" id="UP000466024">
    <property type="component" value="Unassembled WGS sequence"/>
</dbReference>
<organism evidence="2 3">
    <name type="scientific">Salinicola corii</name>
    <dbReference type="NCBI Taxonomy" id="2606937"/>
    <lineage>
        <taxon>Bacteria</taxon>
        <taxon>Pseudomonadati</taxon>
        <taxon>Pseudomonadota</taxon>
        <taxon>Gammaproteobacteria</taxon>
        <taxon>Oceanospirillales</taxon>
        <taxon>Halomonadaceae</taxon>
        <taxon>Salinicola</taxon>
    </lineage>
</organism>
<dbReference type="InterPro" id="IPR020556">
    <property type="entry name" value="Amidase_CS"/>
</dbReference>
<dbReference type="GO" id="GO:0003824">
    <property type="term" value="F:catalytic activity"/>
    <property type="evidence" value="ECO:0007669"/>
    <property type="project" value="InterPro"/>
</dbReference>
<protein>
    <submittedName>
        <fullName evidence="2">Amidase</fullName>
    </submittedName>
</protein>
<dbReference type="InterPro" id="IPR036928">
    <property type="entry name" value="AS_sf"/>
</dbReference>
<dbReference type="PROSITE" id="PS00571">
    <property type="entry name" value="AMIDASES"/>
    <property type="match status" value="1"/>
</dbReference>
<evidence type="ECO:0000313" key="2">
    <source>
        <dbReference type="EMBL" id="KAA0020292.1"/>
    </source>
</evidence>